<dbReference type="EMBL" id="BAAAOA010000029">
    <property type="protein sequence ID" value="GAA1765257.1"/>
    <property type="molecule type" value="Genomic_DNA"/>
</dbReference>
<feature type="compositionally biased region" description="Low complexity" evidence="1">
    <location>
        <begin position="128"/>
        <end position="142"/>
    </location>
</feature>
<reference evidence="2 3" key="1">
    <citation type="journal article" date="2019" name="Int. J. Syst. Evol. Microbiol.">
        <title>The Global Catalogue of Microorganisms (GCM) 10K type strain sequencing project: providing services to taxonomists for standard genome sequencing and annotation.</title>
        <authorList>
            <consortium name="The Broad Institute Genomics Platform"/>
            <consortium name="The Broad Institute Genome Sequencing Center for Infectious Disease"/>
            <person name="Wu L."/>
            <person name="Ma J."/>
        </authorList>
    </citation>
    <scope>NUCLEOTIDE SEQUENCE [LARGE SCALE GENOMIC DNA]</scope>
    <source>
        <strain evidence="2 3">JCM 14735</strain>
    </source>
</reference>
<gene>
    <name evidence="2" type="ORF">GCM10009767_24880</name>
</gene>
<proteinExistence type="predicted"/>
<evidence type="ECO:0000313" key="3">
    <source>
        <dbReference type="Proteomes" id="UP001501204"/>
    </source>
</evidence>
<comment type="caution">
    <text evidence="2">The sequence shown here is derived from an EMBL/GenBank/DDBJ whole genome shotgun (WGS) entry which is preliminary data.</text>
</comment>
<accession>A0ABN2KSV3</accession>
<dbReference type="Proteomes" id="UP001501204">
    <property type="component" value="Unassembled WGS sequence"/>
</dbReference>
<keyword evidence="3" id="KW-1185">Reference proteome</keyword>
<feature type="region of interest" description="Disordered" evidence="1">
    <location>
        <begin position="1"/>
        <end position="22"/>
    </location>
</feature>
<organism evidence="2 3">
    <name type="scientific">Kocuria aegyptia</name>
    <dbReference type="NCBI Taxonomy" id="330943"/>
    <lineage>
        <taxon>Bacteria</taxon>
        <taxon>Bacillati</taxon>
        <taxon>Actinomycetota</taxon>
        <taxon>Actinomycetes</taxon>
        <taxon>Micrococcales</taxon>
        <taxon>Micrococcaceae</taxon>
        <taxon>Kocuria</taxon>
    </lineage>
</organism>
<feature type="region of interest" description="Disordered" evidence="1">
    <location>
        <begin position="100"/>
        <end position="149"/>
    </location>
</feature>
<feature type="compositionally biased region" description="Basic and acidic residues" evidence="1">
    <location>
        <begin position="1"/>
        <end position="12"/>
    </location>
</feature>
<evidence type="ECO:0000256" key="1">
    <source>
        <dbReference type="SAM" id="MobiDB-lite"/>
    </source>
</evidence>
<protein>
    <submittedName>
        <fullName evidence="2">Uncharacterized protein</fullName>
    </submittedName>
</protein>
<name>A0ABN2KSV3_9MICC</name>
<sequence>MHETTESRHPGDDVTSSSRNCPAGCVVRHGALPGEEGRIHVGEPRTVVEEGVTARLCMSHVPDSGEQDGFYVLIGTNEYTPPRGCPGAVPDRAGGPCGFPITAGPAAAGRKRPRRSARDLPRGGAGRAAGRAAGPVLARAAPECNRKRL</sequence>
<evidence type="ECO:0000313" key="2">
    <source>
        <dbReference type="EMBL" id="GAA1765257.1"/>
    </source>
</evidence>